<protein>
    <submittedName>
        <fullName evidence="4">G_PROTEIN_RECEP_F1_2 domain-containing protein</fullName>
    </submittedName>
</protein>
<feature type="transmembrane region" description="Helical" evidence="1">
    <location>
        <begin position="84"/>
        <end position="107"/>
    </location>
</feature>
<keyword evidence="3" id="KW-1185">Reference proteome</keyword>
<feature type="transmembrane region" description="Helical" evidence="1">
    <location>
        <begin position="40"/>
        <end position="63"/>
    </location>
</feature>
<keyword evidence="1" id="KW-0472">Membrane</keyword>
<evidence type="ECO:0000313" key="2">
    <source>
        <dbReference type="EMBL" id="VDK55062.1"/>
    </source>
</evidence>
<sequence length="116" mass="13415">MSFHLRSTILSCQKTKVFVIQQHHAILVIAYNPKVACQQVSLILVGQNPDLLVFMFLVFTFIIRLQKFTKISRVFSIQAKTIRLILNLNPSVSFLYILILCVDFSTFPKVVDTVRW</sequence>
<evidence type="ECO:0000313" key="3">
    <source>
        <dbReference type="Proteomes" id="UP000271098"/>
    </source>
</evidence>
<dbReference type="EMBL" id="UYRT01015498">
    <property type="protein sequence ID" value="VDK55062.1"/>
    <property type="molecule type" value="Genomic_DNA"/>
</dbReference>
<keyword evidence="1" id="KW-1133">Transmembrane helix</keyword>
<gene>
    <name evidence="2" type="ORF">GPUH_LOCUS6532</name>
</gene>
<organism evidence="4">
    <name type="scientific">Gongylonema pulchrum</name>
    <dbReference type="NCBI Taxonomy" id="637853"/>
    <lineage>
        <taxon>Eukaryota</taxon>
        <taxon>Metazoa</taxon>
        <taxon>Ecdysozoa</taxon>
        <taxon>Nematoda</taxon>
        <taxon>Chromadorea</taxon>
        <taxon>Rhabditida</taxon>
        <taxon>Spirurina</taxon>
        <taxon>Spiruromorpha</taxon>
        <taxon>Spiruroidea</taxon>
        <taxon>Gongylonematidae</taxon>
        <taxon>Gongylonema</taxon>
    </lineage>
</organism>
<dbReference type="WBParaSite" id="GPUH_0000654401-mRNA-1">
    <property type="protein sequence ID" value="GPUH_0000654401-mRNA-1"/>
    <property type="gene ID" value="GPUH_0000654401"/>
</dbReference>
<keyword evidence="1" id="KW-0812">Transmembrane</keyword>
<name>A0A183DCU4_9BILA</name>
<dbReference type="Proteomes" id="UP000271098">
    <property type="component" value="Unassembled WGS sequence"/>
</dbReference>
<evidence type="ECO:0000313" key="4">
    <source>
        <dbReference type="WBParaSite" id="GPUH_0000654401-mRNA-1"/>
    </source>
</evidence>
<proteinExistence type="predicted"/>
<dbReference type="AlphaFoldDB" id="A0A183DCU4"/>
<reference evidence="4" key="1">
    <citation type="submission" date="2016-06" db="UniProtKB">
        <authorList>
            <consortium name="WormBaseParasite"/>
        </authorList>
    </citation>
    <scope>IDENTIFICATION</scope>
</reference>
<reference evidence="2 3" key="2">
    <citation type="submission" date="2018-11" db="EMBL/GenBank/DDBJ databases">
        <authorList>
            <consortium name="Pathogen Informatics"/>
        </authorList>
    </citation>
    <scope>NUCLEOTIDE SEQUENCE [LARGE SCALE GENOMIC DNA]</scope>
</reference>
<accession>A0A183DCU4</accession>
<evidence type="ECO:0000256" key="1">
    <source>
        <dbReference type="SAM" id="Phobius"/>
    </source>
</evidence>